<evidence type="ECO:0000313" key="8">
    <source>
        <dbReference type="EMBL" id="CAH2251009.1"/>
    </source>
</evidence>
<feature type="domain" description="G-protein coupled receptors family 1 profile" evidence="7">
    <location>
        <begin position="38"/>
        <end position="302"/>
    </location>
</feature>
<sequence>MANVTDANCVPGAANFNKAYSRLHGYIAIVICIIGSATNSINIAVLSRREMVSSTNSILTGLAVADLLVMLEYIPYALHMNIKIGPQVNKNTYAWAVFVYFHSIFSQTFHTISIWLAVTLAVWRYIAIAFPQRNRTWCSKKNTTLAIVSAYVICPFLCMPIYFAMNIVPNEVTPHNNSKFAEDLSLPQNRTVYVLEMSKNKELVTAIMWIYSVILKLVPSIALSVLSTCLISKLSTTERRRQKLLKRSIVGSSEPEKQCLSEEASARRTSRTDRTTRMLLAVLGLFLSTEVPQGLLGLASALAPDFFKNCYSMFGSHPGKYDRHAYLCIVVFCKVDVNGKRSNGSLVKVGVLQRSILGPFLFLIYMNDLPYLAKDNHGIVLFADDTSLMFKIKRRETNLDDVNKCLAKVVQWFEVNNLALTEKKTKCINFTLSNVQQVKTIVELNNEELDLVDTTIFLGITLDAKHQWGK</sequence>
<keyword evidence="9" id="KW-1185">Reference proteome</keyword>
<evidence type="ECO:0000256" key="6">
    <source>
        <dbReference type="SAM" id="Phobius"/>
    </source>
</evidence>
<gene>
    <name evidence="8" type="primary">jg11784</name>
    <name evidence="8" type="ORF">PAEG_LOCUS22146</name>
</gene>
<feature type="transmembrane region" description="Helical" evidence="6">
    <location>
        <begin position="278"/>
        <end position="303"/>
    </location>
</feature>
<evidence type="ECO:0000256" key="4">
    <source>
        <dbReference type="ARBA" id="ARBA00022989"/>
    </source>
</evidence>
<dbReference type="InterPro" id="IPR000477">
    <property type="entry name" value="RT_dom"/>
</dbReference>
<dbReference type="InterPro" id="IPR000276">
    <property type="entry name" value="GPCR_Rhodpsn"/>
</dbReference>
<evidence type="ECO:0000256" key="5">
    <source>
        <dbReference type="ARBA" id="ARBA00023136"/>
    </source>
</evidence>
<feature type="transmembrane region" description="Helical" evidence="6">
    <location>
        <begin position="25"/>
        <end position="46"/>
    </location>
</feature>
<comment type="caution">
    <text evidence="8">The sequence shown here is derived from an EMBL/GenBank/DDBJ whole genome shotgun (WGS) entry which is preliminary data.</text>
</comment>
<reference evidence="8" key="1">
    <citation type="submission" date="2022-03" db="EMBL/GenBank/DDBJ databases">
        <authorList>
            <person name="Lindestad O."/>
        </authorList>
    </citation>
    <scope>NUCLEOTIDE SEQUENCE</scope>
</reference>
<dbReference type="Pfam" id="PF10324">
    <property type="entry name" value="7TM_GPCR_Srw"/>
    <property type="match status" value="1"/>
</dbReference>
<dbReference type="PANTHER" id="PTHR46273:SF15">
    <property type="entry name" value="MYOSUPPRESSIN RECEPTOR 1, ISOFORM B-RELATED"/>
    <property type="match status" value="1"/>
</dbReference>
<comment type="similarity">
    <text evidence="2">Belongs to the G-protein coupled receptor 1 family.</text>
</comment>
<dbReference type="PROSITE" id="PS50262">
    <property type="entry name" value="G_PROTEIN_RECEP_F1_2"/>
    <property type="match status" value="1"/>
</dbReference>
<dbReference type="Pfam" id="PF00078">
    <property type="entry name" value="RVT_1"/>
    <property type="match status" value="1"/>
</dbReference>
<keyword evidence="4 6" id="KW-1133">Transmembrane helix</keyword>
<dbReference type="EMBL" id="CAKXAJ010026019">
    <property type="protein sequence ID" value="CAH2251009.1"/>
    <property type="molecule type" value="Genomic_DNA"/>
</dbReference>
<dbReference type="CDD" id="cd14978">
    <property type="entry name" value="7tmA_FMRFamide_R-like"/>
    <property type="match status" value="1"/>
</dbReference>
<dbReference type="Proteomes" id="UP000838756">
    <property type="component" value="Unassembled WGS sequence"/>
</dbReference>
<dbReference type="OrthoDB" id="5864054at2759"/>
<dbReference type="Gene3D" id="1.20.1070.10">
    <property type="entry name" value="Rhodopsin 7-helix transmembrane proteins"/>
    <property type="match status" value="1"/>
</dbReference>
<dbReference type="InterPro" id="IPR017452">
    <property type="entry name" value="GPCR_Rhodpsn_7TM"/>
</dbReference>
<protein>
    <submittedName>
        <fullName evidence="8">Jg11784 protein</fullName>
    </submittedName>
</protein>
<evidence type="ECO:0000256" key="3">
    <source>
        <dbReference type="ARBA" id="ARBA00022692"/>
    </source>
</evidence>
<organism evidence="8 9">
    <name type="scientific">Pararge aegeria aegeria</name>
    <dbReference type="NCBI Taxonomy" id="348720"/>
    <lineage>
        <taxon>Eukaryota</taxon>
        <taxon>Metazoa</taxon>
        <taxon>Ecdysozoa</taxon>
        <taxon>Arthropoda</taxon>
        <taxon>Hexapoda</taxon>
        <taxon>Insecta</taxon>
        <taxon>Pterygota</taxon>
        <taxon>Neoptera</taxon>
        <taxon>Endopterygota</taxon>
        <taxon>Lepidoptera</taxon>
        <taxon>Glossata</taxon>
        <taxon>Ditrysia</taxon>
        <taxon>Papilionoidea</taxon>
        <taxon>Nymphalidae</taxon>
        <taxon>Satyrinae</taxon>
        <taxon>Satyrini</taxon>
        <taxon>Parargina</taxon>
        <taxon>Pararge</taxon>
    </lineage>
</organism>
<name>A0A8S4SA11_9NEOP</name>
<comment type="subcellular location">
    <subcellularLocation>
        <location evidence="1">Membrane</location>
    </subcellularLocation>
</comment>
<dbReference type="InterPro" id="IPR019427">
    <property type="entry name" value="7TM_GPCR_serpentine_rcpt_Srw"/>
</dbReference>
<dbReference type="AlphaFoldDB" id="A0A8S4SA11"/>
<dbReference type="SUPFAM" id="SSF81321">
    <property type="entry name" value="Family A G protein-coupled receptor-like"/>
    <property type="match status" value="1"/>
</dbReference>
<dbReference type="GO" id="GO:0008528">
    <property type="term" value="F:G protein-coupled peptide receptor activity"/>
    <property type="evidence" value="ECO:0007669"/>
    <property type="project" value="InterPro"/>
</dbReference>
<feature type="transmembrane region" description="Helical" evidence="6">
    <location>
        <begin position="58"/>
        <end position="78"/>
    </location>
</feature>
<dbReference type="PRINTS" id="PR00237">
    <property type="entry name" value="GPCRRHODOPSN"/>
</dbReference>
<evidence type="ECO:0000313" key="9">
    <source>
        <dbReference type="Proteomes" id="UP000838756"/>
    </source>
</evidence>
<accession>A0A8S4SA11</accession>
<proteinExistence type="inferred from homology"/>
<dbReference type="PANTHER" id="PTHR46273">
    <property type="entry name" value="MYOSUPPRESSIN RECEPTOR 1, ISOFORM B-RELATED"/>
    <property type="match status" value="1"/>
</dbReference>
<feature type="transmembrane region" description="Helical" evidence="6">
    <location>
        <begin position="98"/>
        <end position="123"/>
    </location>
</feature>
<keyword evidence="3 6" id="KW-0812">Transmembrane</keyword>
<evidence type="ECO:0000259" key="7">
    <source>
        <dbReference type="PROSITE" id="PS50262"/>
    </source>
</evidence>
<evidence type="ECO:0000256" key="2">
    <source>
        <dbReference type="ARBA" id="ARBA00010663"/>
    </source>
</evidence>
<keyword evidence="5 6" id="KW-0472">Membrane</keyword>
<evidence type="ECO:0000256" key="1">
    <source>
        <dbReference type="ARBA" id="ARBA00004370"/>
    </source>
</evidence>
<feature type="transmembrane region" description="Helical" evidence="6">
    <location>
        <begin position="144"/>
        <end position="165"/>
    </location>
</feature>
<dbReference type="InterPro" id="IPR053219">
    <property type="entry name" value="GPCR_Dmsr-1"/>
</dbReference>
<dbReference type="GO" id="GO:0005886">
    <property type="term" value="C:plasma membrane"/>
    <property type="evidence" value="ECO:0007669"/>
    <property type="project" value="TreeGrafter"/>
</dbReference>
<feature type="transmembrane region" description="Helical" evidence="6">
    <location>
        <begin position="206"/>
        <end position="231"/>
    </location>
</feature>